<keyword evidence="3" id="KW-0677">Repeat</keyword>
<dbReference type="Gene3D" id="3.40.50.11380">
    <property type="match status" value="1"/>
</dbReference>
<dbReference type="GO" id="GO:0016757">
    <property type="term" value="F:glycosyltransferase activity"/>
    <property type="evidence" value="ECO:0007669"/>
    <property type="project" value="UniProtKB-KW"/>
</dbReference>
<reference evidence="6 7" key="1">
    <citation type="journal article" date="2016" name="ISME J.">
        <title>Global occurrence and heterogeneity of the Roseobacter-clade species Ruegeria mobilis.</title>
        <authorList>
            <person name="Sonnenschein E."/>
            <person name="Gram L."/>
        </authorList>
    </citation>
    <scope>NUCLEOTIDE SEQUENCE [LARGE SCALE GENOMIC DNA]</scope>
    <source>
        <strain evidence="6 7">F1926</strain>
        <plasmid evidence="6 7">unnamed1</plasmid>
    </source>
</reference>
<keyword evidence="6" id="KW-0614">Plasmid</keyword>
<gene>
    <name evidence="6" type="ORF">K529_018005</name>
</gene>
<comment type="pathway">
    <text evidence="1">Protein modification; protein glycosylation.</text>
</comment>
<dbReference type="GeneID" id="28251769"/>
<evidence type="ECO:0000313" key="6">
    <source>
        <dbReference type="EMBL" id="ANP42657.1"/>
    </source>
</evidence>
<dbReference type="KEGG" id="rmb:K529_018005"/>
<evidence type="ECO:0000256" key="2">
    <source>
        <dbReference type="ARBA" id="ARBA00022679"/>
    </source>
</evidence>
<dbReference type="SUPFAM" id="SSF53756">
    <property type="entry name" value="UDP-Glycosyltransferase/glycogen phosphorylase"/>
    <property type="match status" value="1"/>
</dbReference>
<feature type="domain" description="O-GlcNAc transferase C-terminal" evidence="5">
    <location>
        <begin position="350"/>
        <end position="533"/>
    </location>
</feature>
<dbReference type="RefSeq" id="WP_005620476.1">
    <property type="nucleotide sequence ID" value="NZ_CP015231.1"/>
</dbReference>
<organism evidence="6 7">
    <name type="scientific">Tritonibacter mobilis F1926</name>
    <dbReference type="NCBI Taxonomy" id="1265309"/>
    <lineage>
        <taxon>Bacteria</taxon>
        <taxon>Pseudomonadati</taxon>
        <taxon>Pseudomonadota</taxon>
        <taxon>Alphaproteobacteria</taxon>
        <taxon>Rhodobacterales</taxon>
        <taxon>Paracoccaceae</taxon>
        <taxon>Tritonibacter</taxon>
    </lineage>
</organism>
<protein>
    <submittedName>
        <fullName evidence="6">UDP-N-acetylglucosamine-peptide N-acetylglucosaminyltransferase</fullName>
    </submittedName>
</protein>
<proteinExistence type="predicted"/>
<dbReference type="Gene3D" id="3.40.50.2000">
    <property type="entry name" value="Glycogen Phosphorylase B"/>
    <property type="match status" value="1"/>
</dbReference>
<accession>A0A1B1A805</accession>
<evidence type="ECO:0000313" key="7">
    <source>
        <dbReference type="Proteomes" id="UP000013243"/>
    </source>
</evidence>
<dbReference type="InterPro" id="IPR029489">
    <property type="entry name" value="OGT/SEC/SPY_C"/>
</dbReference>
<keyword evidence="2 6" id="KW-0808">Transferase</keyword>
<dbReference type="Proteomes" id="UP000013243">
    <property type="component" value="Plasmid unnamed1"/>
</dbReference>
<dbReference type="PANTHER" id="PTHR44998:SF1">
    <property type="entry name" value="UDP-N-ACETYLGLUCOSAMINE--PEPTIDE N-ACETYLGLUCOSAMINYLTRANSFERASE 110 KDA SUBUNIT"/>
    <property type="match status" value="1"/>
</dbReference>
<sequence length="562" mass="62061">MTIAFPSGLNPPLFVNAVRQLKSENPIEAKHLLLRSLREEGETALSYHYLARAIADTQGKQADVLAAQARALKFAPGNPVFLAAFGLRLVDAGRDQEALAVLSETLARDPQNVLALPWVLRLKRRYLQWGDQQEEDAALAALLDGDFVIDPLMLLTFVDDPAVQLRFSRFSAPKVVAQPLPPHAPHDKIRIGYFSADFREHATMHLMEGVFKAHDRAGFEFYVYDFTPAPRCRQHQIIRDFADVYQDVSALSPIQTAELARRDHLDIAVDLKGRTTDSRPMIFARRVAPIQVSFLGFPGTTAMAEMDYMIADNITIPAGDEQYYSEQILRMPGCYQPTNNARVVPTGAHPRSKFGLPEDKFIFANFNHPHKVGPSEFATWMDILRQVPNSVLLFYAGKNDLSAELASRAEAHGIDAARILPCGSLSQQEHLERIAQVDLCLDCFAYNAHTTASDALWAGVPLLTLCGRQFAARVAASIMSAAGVPELSTDSKETYVAAAVRIATDTGELQALKRKIKECRHASTLFDTNTWTRNYEALLTKCHARVLAGEAPAHMSLGGDGA</sequence>
<feature type="domain" description="O-GlcNAc transferase C-terminal" evidence="5">
    <location>
        <begin position="185"/>
        <end position="335"/>
    </location>
</feature>
<name>A0A1B1A805_9RHOB</name>
<dbReference type="PANTHER" id="PTHR44998">
    <property type="match status" value="1"/>
</dbReference>
<dbReference type="InterPro" id="IPR011990">
    <property type="entry name" value="TPR-like_helical_dom_sf"/>
</dbReference>
<geneLocation type="plasmid" evidence="6 7">
    <name>unnamed1</name>
</geneLocation>
<evidence type="ECO:0000256" key="4">
    <source>
        <dbReference type="ARBA" id="ARBA00022803"/>
    </source>
</evidence>
<evidence type="ECO:0000256" key="3">
    <source>
        <dbReference type="ARBA" id="ARBA00022737"/>
    </source>
</evidence>
<dbReference type="Pfam" id="PF13844">
    <property type="entry name" value="Glyco_transf_41"/>
    <property type="match status" value="2"/>
</dbReference>
<keyword evidence="4" id="KW-0802">TPR repeat</keyword>
<dbReference type="Gene3D" id="1.25.40.10">
    <property type="entry name" value="Tetratricopeptide repeat domain"/>
    <property type="match status" value="1"/>
</dbReference>
<dbReference type="OrthoDB" id="146908at2"/>
<keyword evidence="6" id="KW-0328">Glycosyltransferase</keyword>
<dbReference type="EMBL" id="CP015231">
    <property type="protein sequence ID" value="ANP42657.1"/>
    <property type="molecule type" value="Genomic_DNA"/>
</dbReference>
<dbReference type="SUPFAM" id="SSF48452">
    <property type="entry name" value="TPR-like"/>
    <property type="match status" value="1"/>
</dbReference>
<evidence type="ECO:0000259" key="5">
    <source>
        <dbReference type="Pfam" id="PF13844"/>
    </source>
</evidence>
<evidence type="ECO:0000256" key="1">
    <source>
        <dbReference type="ARBA" id="ARBA00004922"/>
    </source>
</evidence>
<dbReference type="AlphaFoldDB" id="A0A1B1A805"/>